<dbReference type="EMBL" id="SNRW01001936">
    <property type="protein sequence ID" value="KAA6394477.1"/>
    <property type="molecule type" value="Genomic_DNA"/>
</dbReference>
<comment type="subcellular location">
    <subcellularLocation>
        <location evidence="1">Nucleus</location>
        <location evidence="1">Nucleolus</location>
    </subcellularLocation>
</comment>
<evidence type="ECO:0000256" key="1">
    <source>
        <dbReference type="ARBA" id="ARBA00004604"/>
    </source>
</evidence>
<accession>A0A5J4WHN5</accession>
<name>A0A5J4WHN5_9EUKA</name>
<organism evidence="6 7">
    <name type="scientific">Streblomastix strix</name>
    <dbReference type="NCBI Taxonomy" id="222440"/>
    <lineage>
        <taxon>Eukaryota</taxon>
        <taxon>Metamonada</taxon>
        <taxon>Preaxostyla</taxon>
        <taxon>Oxymonadida</taxon>
        <taxon>Streblomastigidae</taxon>
        <taxon>Streblomastix</taxon>
    </lineage>
</organism>
<evidence type="ECO:0000256" key="5">
    <source>
        <dbReference type="SAM" id="MobiDB-lite"/>
    </source>
</evidence>
<dbReference type="AlphaFoldDB" id="A0A5J4WHN5"/>
<dbReference type="PANTHER" id="PTHR13243:SF1">
    <property type="entry name" value="NUCLEOLAR PROTEIN 16"/>
    <property type="match status" value="1"/>
</dbReference>
<dbReference type="Pfam" id="PF09420">
    <property type="entry name" value="Nop16"/>
    <property type="match status" value="1"/>
</dbReference>
<protein>
    <recommendedName>
        <fullName evidence="3">Nucleolar protein 16</fullName>
    </recommendedName>
</protein>
<dbReference type="GO" id="GO:0005730">
    <property type="term" value="C:nucleolus"/>
    <property type="evidence" value="ECO:0007669"/>
    <property type="project" value="UniProtKB-SubCell"/>
</dbReference>
<evidence type="ECO:0000313" key="6">
    <source>
        <dbReference type="EMBL" id="KAA6394477.1"/>
    </source>
</evidence>
<evidence type="ECO:0000313" key="7">
    <source>
        <dbReference type="Proteomes" id="UP000324800"/>
    </source>
</evidence>
<feature type="compositionally biased region" description="Basic residues" evidence="5">
    <location>
        <begin position="76"/>
        <end position="85"/>
    </location>
</feature>
<feature type="region of interest" description="Disordered" evidence="5">
    <location>
        <begin position="65"/>
        <end position="94"/>
    </location>
</feature>
<keyword evidence="4" id="KW-0539">Nucleus</keyword>
<gene>
    <name evidence="6" type="ORF">EZS28_009996</name>
</gene>
<proteinExistence type="inferred from homology"/>
<dbReference type="InterPro" id="IPR019002">
    <property type="entry name" value="Ribosome_biogenesis_Nop16"/>
</dbReference>
<reference evidence="6 7" key="1">
    <citation type="submission" date="2019-03" db="EMBL/GenBank/DDBJ databases">
        <title>Single cell metagenomics reveals metabolic interactions within the superorganism composed of flagellate Streblomastix strix and complex community of Bacteroidetes bacteria on its surface.</title>
        <authorList>
            <person name="Treitli S.C."/>
            <person name="Kolisko M."/>
            <person name="Husnik F."/>
            <person name="Keeling P."/>
            <person name="Hampl V."/>
        </authorList>
    </citation>
    <scope>NUCLEOTIDE SEQUENCE [LARGE SCALE GENOMIC DNA]</scope>
    <source>
        <strain evidence="6">ST1C</strain>
    </source>
</reference>
<dbReference type="GO" id="GO:0042273">
    <property type="term" value="P:ribosomal large subunit biogenesis"/>
    <property type="evidence" value="ECO:0007669"/>
    <property type="project" value="TreeGrafter"/>
</dbReference>
<evidence type="ECO:0000256" key="3">
    <source>
        <dbReference type="ARBA" id="ARBA00015522"/>
    </source>
</evidence>
<dbReference type="PANTHER" id="PTHR13243">
    <property type="entry name" value="HSPC111 PROTEIN-RELATED"/>
    <property type="match status" value="1"/>
</dbReference>
<evidence type="ECO:0000256" key="2">
    <source>
        <dbReference type="ARBA" id="ARBA00008479"/>
    </source>
</evidence>
<evidence type="ECO:0000256" key="4">
    <source>
        <dbReference type="ARBA" id="ARBA00023242"/>
    </source>
</evidence>
<sequence length="193" mass="22676">MSKFTTKPAKMKVSPNAVKFDKFKTAKQNYAQLGIVQKLNISPKELRNQRIAFLQSLPAKKLHFRRDDTLSDSTAKKRRNQKKRKRQEDEIDQDIEDPTAFIDEETRLPIQDINIQHQIEIDIEKTEFEKSKNKRPICTEAKDICRILMQKYGEDYDAMSRDIKINKLQHTAGHLQRMCKETLEADGKKEEQN</sequence>
<comment type="similarity">
    <text evidence="2">Belongs to the NOP16 family.</text>
</comment>
<dbReference type="Proteomes" id="UP000324800">
    <property type="component" value="Unassembled WGS sequence"/>
</dbReference>
<comment type="caution">
    <text evidence="6">The sequence shown here is derived from an EMBL/GenBank/DDBJ whole genome shotgun (WGS) entry which is preliminary data.</text>
</comment>
<dbReference type="OrthoDB" id="285729at2759"/>